<organism evidence="1 2">
    <name type="scientific">Catenuloplanes nepalensis</name>
    <dbReference type="NCBI Taxonomy" id="587533"/>
    <lineage>
        <taxon>Bacteria</taxon>
        <taxon>Bacillati</taxon>
        <taxon>Actinomycetota</taxon>
        <taxon>Actinomycetes</taxon>
        <taxon>Micromonosporales</taxon>
        <taxon>Micromonosporaceae</taxon>
        <taxon>Catenuloplanes</taxon>
    </lineage>
</organism>
<gene>
    <name evidence="1" type="ORF">J2S43_001012</name>
</gene>
<proteinExistence type="predicted"/>
<dbReference type="EMBL" id="JAUSRA010000001">
    <property type="protein sequence ID" value="MDP9792500.1"/>
    <property type="molecule type" value="Genomic_DNA"/>
</dbReference>
<dbReference type="RefSeq" id="WP_306827377.1">
    <property type="nucleotide sequence ID" value="NZ_JAUSRA010000001.1"/>
</dbReference>
<name>A0ABT9MM44_9ACTN</name>
<sequence>MEPLLAPSRLRCRGDYLAGIATIISTSEVFAILARIDYSLRYWSAKVAVPFGFTLVEDEFRHALRLTASSGRALEVNSRLPMNSVILAWWCGEDGDAVTFGSDACRPLKFGHGFSDAARMAGTCGFHGGSALRGMWVRRTYL</sequence>
<protein>
    <submittedName>
        <fullName evidence="1">Histidinol phosphatase-like PHP family hydrolase</fullName>
    </submittedName>
</protein>
<comment type="caution">
    <text evidence="1">The sequence shown here is derived from an EMBL/GenBank/DDBJ whole genome shotgun (WGS) entry which is preliminary data.</text>
</comment>
<evidence type="ECO:0000313" key="1">
    <source>
        <dbReference type="EMBL" id="MDP9792500.1"/>
    </source>
</evidence>
<dbReference type="Gene3D" id="3.20.20.140">
    <property type="entry name" value="Metal-dependent hydrolases"/>
    <property type="match status" value="1"/>
</dbReference>
<keyword evidence="2" id="KW-1185">Reference proteome</keyword>
<evidence type="ECO:0000313" key="2">
    <source>
        <dbReference type="Proteomes" id="UP001240984"/>
    </source>
</evidence>
<dbReference type="Proteomes" id="UP001240984">
    <property type="component" value="Unassembled WGS sequence"/>
</dbReference>
<accession>A0ABT9MM44</accession>
<dbReference type="SUPFAM" id="SSF89550">
    <property type="entry name" value="PHP domain-like"/>
    <property type="match status" value="1"/>
</dbReference>
<dbReference type="InterPro" id="IPR016195">
    <property type="entry name" value="Pol/histidinol_Pase-like"/>
</dbReference>
<reference evidence="1 2" key="1">
    <citation type="submission" date="2023-07" db="EMBL/GenBank/DDBJ databases">
        <title>Sequencing the genomes of 1000 actinobacteria strains.</title>
        <authorList>
            <person name="Klenk H.-P."/>
        </authorList>
    </citation>
    <scope>NUCLEOTIDE SEQUENCE [LARGE SCALE GENOMIC DNA]</scope>
    <source>
        <strain evidence="1 2">DSM 44710</strain>
    </source>
</reference>